<evidence type="ECO:0000313" key="2">
    <source>
        <dbReference type="Proteomes" id="UP000473574"/>
    </source>
</evidence>
<comment type="caution">
    <text evidence="1">The sequence shown here is derived from an EMBL/GenBank/DDBJ whole genome shotgun (WGS) entry which is preliminary data.</text>
</comment>
<accession>A0A6M0S3S4</accession>
<organism evidence="1 2">
    <name type="scientific">Adonisia turfae CCMR0082</name>
    <dbReference type="NCBI Taxonomy" id="2304604"/>
    <lineage>
        <taxon>Bacteria</taxon>
        <taxon>Bacillati</taxon>
        <taxon>Cyanobacteriota</taxon>
        <taxon>Adonisia</taxon>
        <taxon>Adonisia turfae</taxon>
    </lineage>
</organism>
<evidence type="ECO:0000313" key="1">
    <source>
        <dbReference type="EMBL" id="NEZ62693.1"/>
    </source>
</evidence>
<dbReference type="RefSeq" id="WP_163661317.1">
    <property type="nucleotide sequence ID" value="NZ_QZCE01000001.1"/>
</dbReference>
<dbReference type="AlphaFoldDB" id="A0A6M0S3S4"/>
<name>A0A6M0S3S4_9CYAN</name>
<dbReference type="EMBL" id="QZCE01000001">
    <property type="protein sequence ID" value="NEZ62693.1"/>
    <property type="molecule type" value="Genomic_DNA"/>
</dbReference>
<reference evidence="1 2" key="1">
    <citation type="journal article" date="2020" name="Microb. Ecol.">
        <title>Ecogenomics of the Marine Benthic Filamentous Cyanobacterium Adonisia.</title>
        <authorList>
            <person name="Walter J.M."/>
            <person name="Coutinho F.H."/>
            <person name="Leomil L."/>
            <person name="Hargreaves P.I."/>
            <person name="Campeao M.E."/>
            <person name="Vieira V.V."/>
            <person name="Silva B.S."/>
            <person name="Fistarol G.O."/>
            <person name="Salomon P.S."/>
            <person name="Sawabe T."/>
            <person name="Mino S."/>
            <person name="Hosokawa M."/>
            <person name="Miyashita H."/>
            <person name="Maruyama F."/>
            <person name="van Verk M.C."/>
            <person name="Dutilh B.E."/>
            <person name="Thompson C.C."/>
            <person name="Thompson F.L."/>
        </authorList>
    </citation>
    <scope>NUCLEOTIDE SEQUENCE [LARGE SCALE GENOMIC DNA]</scope>
    <source>
        <strain evidence="1 2">CCMR0082</strain>
    </source>
</reference>
<protein>
    <submittedName>
        <fullName evidence="1">Uncharacterized protein</fullName>
    </submittedName>
</protein>
<sequence>MVNEPRLLMARWPRLVLWFILLRDVVVPLRLTTEPTLLRSLVATWPSADSSAVGLLAAWGFGPLLSHKKASTKSIEA</sequence>
<proteinExistence type="predicted"/>
<dbReference type="Proteomes" id="UP000473574">
    <property type="component" value="Unassembled WGS sequence"/>
</dbReference>
<gene>
    <name evidence="1" type="ORF">D0962_07850</name>
</gene>